<dbReference type="EMBL" id="CP070619">
    <property type="protein sequence ID" value="QSE92801.1"/>
    <property type="molecule type" value="Genomic_DNA"/>
</dbReference>
<dbReference type="Gene3D" id="1.10.10.2840">
    <property type="entry name" value="PucR C-terminal helix-turn-helix domain"/>
    <property type="match status" value="1"/>
</dbReference>
<accession>A0A974ZWN3</accession>
<reference evidence="2 3" key="2">
    <citation type="journal article" date="2022" name="Arch. Microbiol.">
        <title>Rhodococcus pseudokoreensis sp. nov. isolated from the rhizosphere of young M26 apple rootstocks.</title>
        <authorList>
            <person name="Kampfer P."/>
            <person name="Glaeser S.P."/>
            <person name="Blom J."/>
            <person name="Wolf J."/>
            <person name="Benning S."/>
            <person name="Schloter M."/>
            <person name="Neumann-Schaal M."/>
        </authorList>
    </citation>
    <scope>NUCLEOTIDE SEQUENCE [LARGE SCALE GENOMIC DNA]</scope>
    <source>
        <strain evidence="2 3">R79</strain>
    </source>
</reference>
<gene>
    <name evidence="2" type="ORF">JWS13_31495</name>
</gene>
<organism evidence="2 3">
    <name type="scientific">Rhodococcus pseudokoreensis</name>
    <dbReference type="NCBI Taxonomy" id="2811421"/>
    <lineage>
        <taxon>Bacteria</taxon>
        <taxon>Bacillati</taxon>
        <taxon>Actinomycetota</taxon>
        <taxon>Actinomycetes</taxon>
        <taxon>Mycobacteriales</taxon>
        <taxon>Nocardiaceae</taxon>
        <taxon>Rhodococcus</taxon>
    </lineage>
</organism>
<dbReference type="Proteomes" id="UP000662986">
    <property type="component" value="Chromosome"/>
</dbReference>
<dbReference type="InterPro" id="IPR025736">
    <property type="entry name" value="PucR_C-HTH_dom"/>
</dbReference>
<keyword evidence="3" id="KW-1185">Reference proteome</keyword>
<name>A0A974ZWN3_9NOCA</name>
<dbReference type="RefSeq" id="WP_206009253.1">
    <property type="nucleotide sequence ID" value="NZ_CP070619.1"/>
</dbReference>
<protein>
    <submittedName>
        <fullName evidence="2">Helix-turn-helix domain-containing protein</fullName>
    </submittedName>
</protein>
<evidence type="ECO:0000313" key="3">
    <source>
        <dbReference type="Proteomes" id="UP000662986"/>
    </source>
</evidence>
<evidence type="ECO:0000259" key="1">
    <source>
        <dbReference type="Pfam" id="PF13556"/>
    </source>
</evidence>
<dbReference type="InterPro" id="IPR051448">
    <property type="entry name" value="CdaR-like_regulators"/>
</dbReference>
<dbReference type="InterPro" id="IPR042070">
    <property type="entry name" value="PucR_C-HTH_sf"/>
</dbReference>
<sequence length="101" mass="11486">MVLAQLRPVMDHDAGRAAQLLPTLLAFVLADGHYDRTAEALFIGKTTLKYRLGKMAERFGIDAKNADTRFELRLAFELLALIETRRESDQWDNGPVRPHLH</sequence>
<evidence type="ECO:0000313" key="2">
    <source>
        <dbReference type="EMBL" id="QSE92801.1"/>
    </source>
</evidence>
<dbReference type="PANTHER" id="PTHR33744">
    <property type="entry name" value="CARBOHYDRATE DIACID REGULATOR"/>
    <property type="match status" value="1"/>
</dbReference>
<feature type="domain" description="PucR C-terminal helix-turn-helix" evidence="1">
    <location>
        <begin position="20"/>
        <end position="77"/>
    </location>
</feature>
<reference evidence="2 3" key="1">
    <citation type="journal article" date="2021" name="Microbiol. Resour. Announc.">
        <title>Complete Genome Sequences of Two Rhodococcus sp. Strains with Large and Linear Chromosomes, Isolated from Apple Rhizosphere.</title>
        <authorList>
            <person name="Benning S."/>
            <person name="Brugnone N."/>
            <person name="Siani R."/>
            <person name="Kublik S."/>
            <person name="Schloter M."/>
            <person name="Rad V."/>
        </authorList>
    </citation>
    <scope>NUCLEOTIDE SEQUENCE [LARGE SCALE GENOMIC DNA]</scope>
    <source>
        <strain evidence="2 3">R79</strain>
    </source>
</reference>
<proteinExistence type="predicted"/>
<dbReference type="Pfam" id="PF13556">
    <property type="entry name" value="HTH_30"/>
    <property type="match status" value="1"/>
</dbReference>